<name>C0QLU0_DESAH</name>
<dbReference type="Gene3D" id="3.30.70.60">
    <property type="match status" value="1"/>
</dbReference>
<dbReference type="eggNOG" id="COG3149">
    <property type="taxonomic scope" value="Bacteria"/>
</dbReference>
<dbReference type="EMBL" id="CP001087">
    <property type="protein sequence ID" value="ACN14246.1"/>
    <property type="molecule type" value="Genomic_DNA"/>
</dbReference>
<protein>
    <recommendedName>
        <fullName evidence="4">General secretion pathway protein M</fullName>
    </recommendedName>
</protein>
<dbReference type="STRING" id="177437.HRM2_11340"/>
<organism evidence="2 3">
    <name type="scientific">Desulforapulum autotrophicum (strain ATCC 43914 / DSM 3382 / VKM B-1955 / HRM2)</name>
    <name type="common">Desulfobacterium autotrophicum</name>
    <dbReference type="NCBI Taxonomy" id="177437"/>
    <lineage>
        <taxon>Bacteria</taxon>
        <taxon>Pseudomonadati</taxon>
        <taxon>Thermodesulfobacteriota</taxon>
        <taxon>Desulfobacteria</taxon>
        <taxon>Desulfobacterales</taxon>
        <taxon>Desulfobacteraceae</taxon>
        <taxon>Desulforapulum</taxon>
    </lineage>
</organism>
<reference evidence="2 3" key="1">
    <citation type="journal article" date="2009" name="Environ. Microbiol.">
        <title>Genome sequence of Desulfobacterium autotrophicum HRM2, a marine sulfate reducer oxidizing organic carbon completely to carbon dioxide.</title>
        <authorList>
            <person name="Strittmatter A.W."/>
            <person name="Liesegang H."/>
            <person name="Rabus R."/>
            <person name="Decker I."/>
            <person name="Amann J."/>
            <person name="Andres S."/>
            <person name="Henne A."/>
            <person name="Fricke W.F."/>
            <person name="Martinez-Arias R."/>
            <person name="Bartels D."/>
            <person name="Goesmann A."/>
            <person name="Krause L."/>
            <person name="Puehler A."/>
            <person name="Klenk H.P."/>
            <person name="Richter M."/>
            <person name="Schuler M."/>
            <person name="Gloeckner F.O."/>
            <person name="Meyerdierks A."/>
            <person name="Gottschalk G."/>
            <person name="Amann R."/>
        </authorList>
    </citation>
    <scope>NUCLEOTIDE SEQUENCE [LARGE SCALE GENOMIC DNA]</scope>
    <source>
        <strain evidence="3">ATCC 43914 / DSM 3382 / HRM2</strain>
    </source>
</reference>
<dbReference type="AlphaFoldDB" id="C0QLU0"/>
<keyword evidence="1" id="KW-0812">Transmembrane</keyword>
<evidence type="ECO:0008006" key="4">
    <source>
        <dbReference type="Google" id="ProtNLM"/>
    </source>
</evidence>
<evidence type="ECO:0000313" key="2">
    <source>
        <dbReference type="EMBL" id="ACN14246.1"/>
    </source>
</evidence>
<dbReference type="KEGG" id="dat:HRM2_11340"/>
<dbReference type="RefSeq" id="WP_015903035.1">
    <property type="nucleotide sequence ID" value="NC_012108.1"/>
</dbReference>
<sequence length="177" mass="19736">MTLSKQDKKALIVCAGFLTVFMVVQFILLPTLDRKKVLKQQILSKQASLTQLVALNEEYQRLSGLNRVETNAVSSRDKNFTLFSFLDTLAEQSGVKDNVAYMKPSSKPLNDKTYTLSMVKIKLDALYLKELVAFLHGVENLQNNVHIRSLSLSKTGKDNTLIDAIVETETLVKGDAA</sequence>
<proteinExistence type="predicted"/>
<dbReference type="HOGENOM" id="CLU_129740_0_0_7"/>
<keyword evidence="1" id="KW-0472">Membrane</keyword>
<gene>
    <name evidence="2" type="ordered locus">HRM2_11340</name>
</gene>
<dbReference type="Proteomes" id="UP000000442">
    <property type="component" value="Chromosome"/>
</dbReference>
<accession>C0QLU0</accession>
<feature type="transmembrane region" description="Helical" evidence="1">
    <location>
        <begin position="12"/>
        <end position="32"/>
    </location>
</feature>
<keyword evidence="3" id="KW-1185">Reference proteome</keyword>
<dbReference type="InterPro" id="IPR014717">
    <property type="entry name" value="Transl_elong_EF1B/ribsomal_bS6"/>
</dbReference>
<keyword evidence="1" id="KW-1133">Transmembrane helix</keyword>
<dbReference type="OrthoDB" id="5432548at2"/>
<evidence type="ECO:0000256" key="1">
    <source>
        <dbReference type="SAM" id="Phobius"/>
    </source>
</evidence>
<evidence type="ECO:0000313" key="3">
    <source>
        <dbReference type="Proteomes" id="UP000000442"/>
    </source>
</evidence>